<dbReference type="PANTHER" id="PTHR21286:SF0">
    <property type="entry name" value="NUCLEAR PORE COMPLEX PROTEIN NUP160"/>
    <property type="match status" value="1"/>
</dbReference>
<name>A0ABQ6N1Z0_9STRA</name>
<reference evidence="1 2" key="1">
    <citation type="journal article" date="2023" name="Commun. Biol.">
        <title>Genome analysis of Parmales, the sister group of diatoms, reveals the evolutionary specialization of diatoms from phago-mixotrophs to photoautotrophs.</title>
        <authorList>
            <person name="Ban H."/>
            <person name="Sato S."/>
            <person name="Yoshikawa S."/>
            <person name="Yamada K."/>
            <person name="Nakamura Y."/>
            <person name="Ichinomiya M."/>
            <person name="Sato N."/>
            <person name="Blanc-Mathieu R."/>
            <person name="Endo H."/>
            <person name="Kuwata A."/>
            <person name="Ogata H."/>
        </authorList>
    </citation>
    <scope>NUCLEOTIDE SEQUENCE [LARGE SCALE GENOMIC DNA]</scope>
</reference>
<organism evidence="1 2">
    <name type="scientific">Tetraparma gracilis</name>
    <dbReference type="NCBI Taxonomy" id="2962635"/>
    <lineage>
        <taxon>Eukaryota</taxon>
        <taxon>Sar</taxon>
        <taxon>Stramenopiles</taxon>
        <taxon>Ochrophyta</taxon>
        <taxon>Bolidophyceae</taxon>
        <taxon>Parmales</taxon>
        <taxon>Triparmaceae</taxon>
        <taxon>Tetraparma</taxon>
    </lineage>
</organism>
<feature type="non-terminal residue" evidence="1">
    <location>
        <position position="1"/>
    </location>
</feature>
<evidence type="ECO:0008006" key="3">
    <source>
        <dbReference type="Google" id="ProtNLM"/>
    </source>
</evidence>
<dbReference type="InterPro" id="IPR021717">
    <property type="entry name" value="Nucleoporin_Nup160"/>
</dbReference>
<protein>
    <recommendedName>
        <fullName evidence="3">Nuclear pore complex protein Nup85</fullName>
    </recommendedName>
</protein>
<dbReference type="PANTHER" id="PTHR21286">
    <property type="entry name" value="NUCLEAR PORE COMPLEX PROTEIN NUP160"/>
    <property type="match status" value="1"/>
</dbReference>
<dbReference type="Proteomes" id="UP001165060">
    <property type="component" value="Unassembled WGS sequence"/>
</dbReference>
<evidence type="ECO:0000313" key="1">
    <source>
        <dbReference type="EMBL" id="GMI38627.1"/>
    </source>
</evidence>
<keyword evidence="2" id="KW-1185">Reference proteome</keyword>
<comment type="caution">
    <text evidence="1">The sequence shown here is derived from an EMBL/GenBank/DDBJ whole genome shotgun (WGS) entry which is preliminary data.</text>
</comment>
<proteinExistence type="predicted"/>
<dbReference type="EMBL" id="BRYB01002043">
    <property type="protein sequence ID" value="GMI38627.1"/>
    <property type="molecule type" value="Genomic_DNA"/>
</dbReference>
<sequence>LSPSPPSPAPLPSAYAPLVLPLSHALHLHSLSRLASSASAALAALKVHPTPDPAEVEAALSDLSSLASLHAAFSPPSLPATVSYALRLLPPSLPPPAAGALLTHLLCAPPSAARTSLLAPALANPEDHALCVVLLRSLATSDPSYGLGLGRAMVRRGGRGDGVRGAAIYGAEVERRCAVDPGRARKGLEKLCASRSSSPAVDSAAAAEEVLKCCPLATPAEARQVARMSAVSLSATSVAALPKTVRADTVGFLYKVVLLDELLSLIENPGLAAEHALKLLSIGEAVGAARYIPQEIASVVARAFQWNLGLGKFADCYDLALRNQSSTRLREQFSRLCVRMVQGGSMPDLLGFPLGVRECADGTTVDLYETAVAALRVKAGEVLGGTGGVDWPEALYALHGARGDWRRAAAAAAGKTDAYNSAMAVHALESVEKPAHRFIVEDDDRPAGVMLMDEDDGVAGEDRSDRIVGVDGLRAKALVADAFEVLEVPFTGDALEAFQLLVRRGYFCRALDLNRVRWGDTDEHTFCGNLDFAMEWAAGVCYLGAEGVEGWMGGGEREGEDVAALVRRITDSFVDADEVEVYGEETENEDRVKCAGFCCLRKLIQIYGSHKTKLALKAARKLLALWNATETVPEWLATLLLGEGGDADAVGLLRLYTEVGRYEDACDVAVAILRGAGMAGGGGLEGKRKRAVELTPEGGGQEWVPYNLLDLLLSICEGVVQRSRGAGDLRVKVEGVEVALKAHFEIQQLAAQAETSARALSRKK</sequence>
<evidence type="ECO:0000313" key="2">
    <source>
        <dbReference type="Proteomes" id="UP001165060"/>
    </source>
</evidence>
<accession>A0ABQ6N1Z0</accession>
<gene>
    <name evidence="1" type="ORF">TeGR_g8171</name>
</gene>